<feature type="transmembrane region" description="Helical" evidence="1">
    <location>
        <begin position="7"/>
        <end position="32"/>
    </location>
</feature>
<protein>
    <submittedName>
        <fullName evidence="2">Uncharacterized protein</fullName>
    </submittedName>
</protein>
<evidence type="ECO:0000256" key="1">
    <source>
        <dbReference type="SAM" id="Phobius"/>
    </source>
</evidence>
<keyword evidence="3" id="KW-1185">Reference proteome</keyword>
<dbReference type="OrthoDB" id="5115121at2"/>
<accession>A0A1H9MIU0</accession>
<keyword evidence="1" id="KW-0472">Membrane</keyword>
<name>A0A1H9MIU0_9ACTN</name>
<dbReference type="RefSeq" id="WP_091185616.1">
    <property type="nucleotide sequence ID" value="NZ_FOFA01000010.1"/>
</dbReference>
<keyword evidence="1" id="KW-0812">Transmembrane</keyword>
<dbReference type="AlphaFoldDB" id="A0A1H9MIU0"/>
<dbReference type="EMBL" id="FOFA01000010">
    <property type="protein sequence ID" value="SER23568.1"/>
    <property type="molecule type" value="Genomic_DNA"/>
</dbReference>
<reference evidence="3" key="1">
    <citation type="submission" date="2016-10" db="EMBL/GenBank/DDBJ databases">
        <authorList>
            <person name="Varghese N."/>
            <person name="Submissions S."/>
        </authorList>
    </citation>
    <scope>NUCLEOTIDE SEQUENCE [LARGE SCALE GENOMIC DNA]</scope>
    <source>
        <strain evidence="3">CGMCC 4.6856</strain>
    </source>
</reference>
<feature type="transmembrane region" description="Helical" evidence="1">
    <location>
        <begin position="44"/>
        <end position="65"/>
    </location>
</feature>
<dbReference type="STRING" id="1036181.SAMN05421756_110158"/>
<keyword evidence="1" id="KW-1133">Transmembrane helix</keyword>
<sequence length="140" mass="15051">MIIWSRWGILVVLMAGLGAGSGFLLGAIVGALVPGLAGSPAQGLFAGLGLIIGAVYTYLLDRFVLTPHLDKPRQQFVMQQLPQPVGGQTYRQVPLVHPETGQPIWVQPRSSLFFVPVRYWPAILASIGVLVTFLGFVSVV</sequence>
<proteinExistence type="predicted"/>
<dbReference type="Proteomes" id="UP000198504">
    <property type="component" value="Unassembled WGS sequence"/>
</dbReference>
<organism evidence="2 3">
    <name type="scientific">Microlunatus flavus</name>
    <dbReference type="NCBI Taxonomy" id="1036181"/>
    <lineage>
        <taxon>Bacteria</taxon>
        <taxon>Bacillati</taxon>
        <taxon>Actinomycetota</taxon>
        <taxon>Actinomycetes</taxon>
        <taxon>Propionibacteriales</taxon>
        <taxon>Propionibacteriaceae</taxon>
        <taxon>Microlunatus</taxon>
    </lineage>
</organism>
<gene>
    <name evidence="2" type="ORF">SAMN05421756_110158</name>
</gene>
<evidence type="ECO:0000313" key="2">
    <source>
        <dbReference type="EMBL" id="SER23568.1"/>
    </source>
</evidence>
<evidence type="ECO:0000313" key="3">
    <source>
        <dbReference type="Proteomes" id="UP000198504"/>
    </source>
</evidence>
<feature type="transmembrane region" description="Helical" evidence="1">
    <location>
        <begin position="119"/>
        <end position="139"/>
    </location>
</feature>